<evidence type="ECO:0000259" key="4">
    <source>
        <dbReference type="Pfam" id="PF17853"/>
    </source>
</evidence>
<dbReference type="Gene3D" id="1.10.10.2840">
    <property type="entry name" value="PucR C-terminal helix-turn-helix domain"/>
    <property type="match status" value="1"/>
</dbReference>
<comment type="similarity">
    <text evidence="1">Belongs to the CdaR family.</text>
</comment>
<dbReference type="RefSeq" id="WP_009680471.1">
    <property type="nucleotide sequence ID" value="NZ_AEUD01000015.1"/>
</dbReference>
<reference evidence="5 6" key="1">
    <citation type="journal article" date="2011" name="J. Bacteriol.">
        <title>Draft Genome Sequence of Gordonia neofelifaecis NRRL B-59395, a Cholesterol-Degrading Actinomycete.</title>
        <authorList>
            <person name="Ge F."/>
            <person name="Li W."/>
            <person name="Chen G."/>
            <person name="Liu Y."/>
            <person name="Zhang G."/>
            <person name="Yong B."/>
            <person name="Wang Q."/>
            <person name="Wang N."/>
            <person name="Huang Z."/>
            <person name="Li W."/>
            <person name="Wang J."/>
            <person name="Wu C."/>
            <person name="Xie Q."/>
            <person name="Liu G."/>
        </authorList>
    </citation>
    <scope>NUCLEOTIDE SEQUENCE [LARGE SCALE GENOMIC DNA]</scope>
    <source>
        <strain evidence="5 6">NRRL B-59395</strain>
    </source>
</reference>
<evidence type="ECO:0000256" key="1">
    <source>
        <dbReference type="ARBA" id="ARBA00006754"/>
    </source>
</evidence>
<dbReference type="eggNOG" id="COG3835">
    <property type="taxonomic scope" value="Bacteria"/>
</dbReference>
<gene>
    <name evidence="5" type="ORF">SCNU_16374</name>
</gene>
<comment type="caution">
    <text evidence="5">The sequence shown here is derived from an EMBL/GenBank/DDBJ whole genome shotgun (WGS) entry which is preliminary data.</text>
</comment>
<dbReference type="OrthoDB" id="3190266at2"/>
<dbReference type="EMBL" id="AEUD01000015">
    <property type="protein sequence ID" value="EGD54064.1"/>
    <property type="molecule type" value="Genomic_DNA"/>
</dbReference>
<sequence length="419" mass="45649">MTSTPHRSPPSPESPETTAELARIGEILSLRVDDLIDRVTAAIHHDIDYYATAEVVPRERTATVVRMNLLDVIAAITSDVDFDTESARHTGSSRAALGVPLPALMHAYRIAFQMVWREFRSVAESDTSFSRHAVLAATERIWNGYDRFATEVANAHREHTTEQILDDAAERAALTEHLLEGRISSEASLWEVASMLRLAAPGVRPVPTRGPYLAVAAAATTVGRQPLPGVESKLRGLDLYSAWRLLPDQQIGLIHTPSAQARTAAMSLLTRLATGRVGVSAPFAELGDTAKSLKYARVSLNGPGTGVTQFDDSVLSIAAVSTPEVSVDLATSVLGRLYALTPEDRDPLVETFRAWVTADGNVTATAEELFVHRNTVRHRLRRIEELTGRSTSSPRQLAELCLAFEVDARLRVPEHGATE</sequence>
<dbReference type="PANTHER" id="PTHR33744">
    <property type="entry name" value="CARBOHYDRATE DIACID REGULATOR"/>
    <property type="match status" value="1"/>
</dbReference>
<dbReference type="InterPro" id="IPR025736">
    <property type="entry name" value="PucR_C-HTH_dom"/>
</dbReference>
<dbReference type="AlphaFoldDB" id="F1YMX9"/>
<evidence type="ECO:0000259" key="2">
    <source>
        <dbReference type="Pfam" id="PF13556"/>
    </source>
</evidence>
<dbReference type="InterPro" id="IPR042070">
    <property type="entry name" value="PucR_C-HTH_sf"/>
</dbReference>
<name>F1YMX9_9ACTN</name>
<evidence type="ECO:0000313" key="5">
    <source>
        <dbReference type="EMBL" id="EGD54064.1"/>
    </source>
</evidence>
<dbReference type="InterPro" id="IPR041522">
    <property type="entry name" value="CdaR_GGDEF"/>
</dbReference>
<feature type="domain" description="PucR C-terminal helix-turn-helix" evidence="2">
    <location>
        <begin position="348"/>
        <end position="405"/>
    </location>
</feature>
<dbReference type="STRING" id="644548.SCNU_16374"/>
<accession>F1YMX9</accession>
<feature type="domain" description="RsbT co-antagonist protein RsbRD N-terminal" evidence="3">
    <location>
        <begin position="33"/>
        <end position="171"/>
    </location>
</feature>
<feature type="domain" description="CdaR GGDEF-like" evidence="4">
    <location>
        <begin position="207"/>
        <end position="300"/>
    </location>
</feature>
<evidence type="ECO:0000259" key="3">
    <source>
        <dbReference type="Pfam" id="PF14361"/>
    </source>
</evidence>
<dbReference type="Pfam" id="PF13556">
    <property type="entry name" value="HTH_30"/>
    <property type="match status" value="1"/>
</dbReference>
<organism evidence="5 6">
    <name type="scientific">Gordonia neofelifaecis NRRL B-59395</name>
    <dbReference type="NCBI Taxonomy" id="644548"/>
    <lineage>
        <taxon>Bacteria</taxon>
        <taxon>Bacillati</taxon>
        <taxon>Actinomycetota</taxon>
        <taxon>Actinomycetes</taxon>
        <taxon>Mycobacteriales</taxon>
        <taxon>Gordoniaceae</taxon>
        <taxon>Gordonia</taxon>
    </lineage>
</organism>
<dbReference type="Proteomes" id="UP000035065">
    <property type="component" value="Unassembled WGS sequence"/>
</dbReference>
<proteinExistence type="inferred from homology"/>
<dbReference type="PANTHER" id="PTHR33744:SF1">
    <property type="entry name" value="DNA-BINDING TRANSCRIPTIONAL ACTIVATOR ADER"/>
    <property type="match status" value="1"/>
</dbReference>
<dbReference type="Pfam" id="PF14361">
    <property type="entry name" value="RsbRD_N"/>
    <property type="match status" value="1"/>
</dbReference>
<evidence type="ECO:0000313" key="6">
    <source>
        <dbReference type="Proteomes" id="UP000035065"/>
    </source>
</evidence>
<keyword evidence="6" id="KW-1185">Reference proteome</keyword>
<dbReference type="InterPro" id="IPR025751">
    <property type="entry name" value="RsbRD_N_dom"/>
</dbReference>
<dbReference type="InterPro" id="IPR051448">
    <property type="entry name" value="CdaR-like_regulators"/>
</dbReference>
<dbReference type="Pfam" id="PF17853">
    <property type="entry name" value="GGDEF_2"/>
    <property type="match status" value="1"/>
</dbReference>
<protein>
    <submittedName>
        <fullName evidence="5">Putative transcriptional regulator, PucR family protein</fullName>
    </submittedName>
</protein>